<dbReference type="AlphaFoldDB" id="Q5W6J7"/>
<dbReference type="PANTHER" id="PTHR33890:SF5">
    <property type="entry name" value="OS10G0571000 PROTEIN"/>
    <property type="match status" value="1"/>
</dbReference>
<dbReference type="PANTHER" id="PTHR33890">
    <property type="entry name" value="OS10G0571000 PROTEIN"/>
    <property type="match status" value="1"/>
</dbReference>
<name>Q5W6J7_ORYSJ</name>
<feature type="compositionally biased region" description="Low complexity" evidence="1">
    <location>
        <begin position="447"/>
        <end position="458"/>
    </location>
</feature>
<feature type="region of interest" description="Disordered" evidence="1">
    <location>
        <begin position="824"/>
        <end position="868"/>
    </location>
</feature>
<organism evidence="2 3">
    <name type="scientific">Oryza sativa subsp. japonica</name>
    <name type="common">Rice</name>
    <dbReference type="NCBI Taxonomy" id="39947"/>
    <lineage>
        <taxon>Eukaryota</taxon>
        <taxon>Viridiplantae</taxon>
        <taxon>Streptophyta</taxon>
        <taxon>Embryophyta</taxon>
        <taxon>Tracheophyta</taxon>
        <taxon>Spermatophyta</taxon>
        <taxon>Magnoliopsida</taxon>
        <taxon>Liliopsida</taxon>
        <taxon>Poales</taxon>
        <taxon>Poaceae</taxon>
        <taxon>BOP clade</taxon>
        <taxon>Oryzoideae</taxon>
        <taxon>Oryzeae</taxon>
        <taxon>Oryzinae</taxon>
        <taxon>Oryza</taxon>
        <taxon>Oryza sativa</taxon>
    </lineage>
</organism>
<proteinExistence type="predicted"/>
<feature type="compositionally biased region" description="Basic residues" evidence="1">
    <location>
        <begin position="994"/>
        <end position="1004"/>
    </location>
</feature>
<sequence length="1011" mass="107170">MADDMPPAVDDDLQELIAELMEAGPEEEADDRECEEITATALSEATEYLEDPDPPSPEQVDWAEGAVISAQSAADNMASYVLDLRRGLAVFAGTGRPEEAVLRKHVAWADARRAEAVEIASAARRLLEKELRCMAARDHPVIPELAALITAMRVSTKSLVLQDSGGDAVRSRKAGLLASAIKFEDAVVEKMTVLKEKLTRGAAAFAGEEEIVQALQKHAATAEAEIAESQAFSAVLLADANRAASPVVVVHKRPTPETEKEQDQEPPRQRRRTGDSHGELLPHGPQGPSTGLAHEPVARLGPLLRGLLQAAAGFGPVGWLRCPAQLNCGRGVLALEFFGSHTRAKARGNLTSFAKWPWAPKGYRAHGGKPSLSQSLGSGRPQTHVAPPERGRARGVAAAAPSLLGVEPPPNPRGSPEWGRARGGAAVTPSQLEGGGRPQTHRPSPVRPRAAVVAAAPAVRRRRSSRRRRSGRSSSWSPSRRRPCPPLSRRCRPPEHRRRRQAEECRRLFLVADVVRSSSAVALVTGEFAASPATCWCPPFASSRRGSPASMRARAAAGGDVVAGVIVIVHPNGALWWIVLCEGYCHSSFPRYRGGIEAHGDMLWGCVLWVQWYTSGQSKTIRIAVPAVMGGIRCSPGQAAYGVESSAPSNWEELQLWCGEKESKTEYYPLYSASHTGRGGLTSAKGRGGGADKWGPHVSGTKGGRSTVDRDHTGGPPPIHKTDGTAQLGTKPAGRPWGAAAVRAAADGGDRRREAAADGRSGGAAEDDDARAKGGGAHGREETKEERGFLTGERRRGMALAAAARGEGALTAAKLTAAVTRCGGDCSSDGTRPESFGGGGAWQARRGDGRRHWGARRERKTREGDARSNFIGTGRADVVGRVVDLARDVGEWGEREGGFKFESRPLRARARAGKRGVGDDVGTGACGRGVGVGGAEEVGAAVSAAAVGGRGRPRQVGPTCRRPEGRGKGKRAGPTRGARAQGEARWTGPTAHQEKKKGKEKRKKEKDFPGI</sequence>
<feature type="compositionally biased region" description="Basic and acidic residues" evidence="1">
    <location>
        <begin position="254"/>
        <end position="280"/>
    </location>
</feature>
<reference evidence="3" key="1">
    <citation type="journal article" date="2005" name="Nature">
        <title>The map-based sequence of the rice genome.</title>
        <authorList>
            <consortium name="International rice genome sequencing project (IRGSP)"/>
            <person name="Matsumoto T."/>
            <person name="Wu J."/>
            <person name="Kanamori H."/>
            <person name="Katayose Y."/>
            <person name="Fujisawa M."/>
            <person name="Namiki N."/>
            <person name="Mizuno H."/>
            <person name="Yamamoto K."/>
            <person name="Antonio B.A."/>
            <person name="Baba T."/>
            <person name="Sakata K."/>
            <person name="Nagamura Y."/>
            <person name="Aoki H."/>
            <person name="Arikawa K."/>
            <person name="Arita K."/>
            <person name="Bito T."/>
            <person name="Chiden Y."/>
            <person name="Fujitsuka N."/>
            <person name="Fukunaka R."/>
            <person name="Hamada M."/>
            <person name="Harada C."/>
            <person name="Hayashi A."/>
            <person name="Hijishita S."/>
            <person name="Honda M."/>
            <person name="Hosokawa S."/>
            <person name="Ichikawa Y."/>
            <person name="Idonuma A."/>
            <person name="Iijima M."/>
            <person name="Ikeda M."/>
            <person name="Ikeno M."/>
            <person name="Ito K."/>
            <person name="Ito S."/>
            <person name="Ito T."/>
            <person name="Ito Y."/>
            <person name="Ito Y."/>
            <person name="Iwabuchi A."/>
            <person name="Kamiya K."/>
            <person name="Karasawa W."/>
            <person name="Kurita K."/>
            <person name="Katagiri S."/>
            <person name="Kikuta A."/>
            <person name="Kobayashi H."/>
            <person name="Kobayashi N."/>
            <person name="Machita K."/>
            <person name="Maehara T."/>
            <person name="Masukawa M."/>
            <person name="Mizubayashi T."/>
            <person name="Mukai Y."/>
            <person name="Nagasaki H."/>
            <person name="Nagata Y."/>
            <person name="Naito S."/>
            <person name="Nakashima M."/>
            <person name="Nakama Y."/>
            <person name="Nakamichi Y."/>
            <person name="Nakamura M."/>
            <person name="Meguro A."/>
            <person name="Negishi M."/>
            <person name="Ohta I."/>
            <person name="Ohta T."/>
            <person name="Okamoto M."/>
            <person name="Ono N."/>
            <person name="Saji S."/>
            <person name="Sakaguchi M."/>
            <person name="Sakai K."/>
            <person name="Shibata M."/>
            <person name="Shimokawa T."/>
            <person name="Song J."/>
            <person name="Takazaki Y."/>
            <person name="Terasawa K."/>
            <person name="Tsugane M."/>
            <person name="Tsuji K."/>
            <person name="Ueda S."/>
            <person name="Waki K."/>
            <person name="Yamagata H."/>
            <person name="Yamamoto M."/>
            <person name="Yamamoto S."/>
            <person name="Yamane H."/>
            <person name="Yoshiki S."/>
            <person name="Yoshihara R."/>
            <person name="Yukawa K."/>
            <person name="Zhong H."/>
            <person name="Yano M."/>
            <person name="Yuan Q."/>
            <person name="Ouyang S."/>
            <person name="Liu J."/>
            <person name="Jones K.M."/>
            <person name="Gansberger K."/>
            <person name="Moffat K."/>
            <person name="Hill J."/>
            <person name="Bera J."/>
            <person name="Fadrosh D."/>
            <person name="Jin S."/>
            <person name="Johri S."/>
            <person name="Kim M."/>
            <person name="Overton L."/>
            <person name="Reardon M."/>
            <person name="Tsitrin T."/>
            <person name="Vuong H."/>
            <person name="Weaver B."/>
            <person name="Ciecko A."/>
            <person name="Tallon L."/>
            <person name="Jackson J."/>
            <person name="Pai G."/>
            <person name="Aken S.V."/>
            <person name="Utterback T."/>
            <person name="Reidmuller S."/>
            <person name="Feldblyum T."/>
            <person name="Hsiao J."/>
            <person name="Zismann V."/>
            <person name="Iobst S."/>
            <person name="de Vazeille A.R."/>
            <person name="Buell C.R."/>
            <person name="Ying K."/>
            <person name="Li Y."/>
            <person name="Lu T."/>
            <person name="Huang Y."/>
            <person name="Zhao Q."/>
            <person name="Feng Q."/>
            <person name="Zhang L."/>
            <person name="Zhu J."/>
            <person name="Weng Q."/>
            <person name="Mu J."/>
            <person name="Lu Y."/>
            <person name="Fan D."/>
            <person name="Liu Y."/>
            <person name="Guan J."/>
            <person name="Zhang Y."/>
            <person name="Yu S."/>
            <person name="Liu X."/>
            <person name="Zhang Y."/>
            <person name="Hong G."/>
            <person name="Han B."/>
            <person name="Choisne N."/>
            <person name="Demange N."/>
            <person name="Orjeda G."/>
            <person name="Samain S."/>
            <person name="Cattolico L."/>
            <person name="Pelletier E."/>
            <person name="Couloux A."/>
            <person name="Segurens B."/>
            <person name="Wincker P."/>
            <person name="D'Hont A."/>
            <person name="Scarpelli C."/>
            <person name="Weissenbach J."/>
            <person name="Salanoubat M."/>
            <person name="Quetier F."/>
            <person name="Yu Y."/>
            <person name="Kim H.R."/>
            <person name="Rambo T."/>
            <person name="Currie J."/>
            <person name="Collura K."/>
            <person name="Luo M."/>
            <person name="Yang T."/>
            <person name="Ammiraju J.S.S."/>
            <person name="Engler F."/>
            <person name="Soderlund C."/>
            <person name="Wing R.A."/>
            <person name="Palmer L.E."/>
            <person name="de la Bastide M."/>
            <person name="Spiegel L."/>
            <person name="Nascimento L."/>
            <person name="Zutavern T."/>
            <person name="O'Shaughnessy A."/>
            <person name="Dike S."/>
            <person name="Dedhia N."/>
            <person name="Preston R."/>
            <person name="Balija V."/>
            <person name="McCombie W.R."/>
            <person name="Chow T."/>
            <person name="Chen H."/>
            <person name="Chung M."/>
            <person name="Chen C."/>
            <person name="Shaw J."/>
            <person name="Wu H."/>
            <person name="Hsiao K."/>
            <person name="Chao Y."/>
            <person name="Chu M."/>
            <person name="Cheng C."/>
            <person name="Hour A."/>
            <person name="Lee P."/>
            <person name="Lin S."/>
            <person name="Lin Y."/>
            <person name="Liou J."/>
            <person name="Liu S."/>
            <person name="Hsing Y."/>
            <person name="Raghuvanshi S."/>
            <person name="Mohanty A."/>
            <person name="Bharti A.K."/>
            <person name="Gaur A."/>
            <person name="Gupta V."/>
            <person name="Kumar D."/>
            <person name="Ravi V."/>
            <person name="Vij S."/>
            <person name="Kapur A."/>
            <person name="Khurana P."/>
            <person name="Khurana P."/>
            <person name="Khurana J.P."/>
            <person name="Tyagi A.K."/>
            <person name="Gaikwad K."/>
            <person name="Singh A."/>
            <person name="Dalal V."/>
            <person name="Srivastava S."/>
            <person name="Dixit A."/>
            <person name="Pal A.K."/>
            <person name="Ghazi I.A."/>
            <person name="Yadav M."/>
            <person name="Pandit A."/>
            <person name="Bhargava A."/>
            <person name="Sureshbabu K."/>
            <person name="Batra K."/>
            <person name="Sharma T.R."/>
            <person name="Mohapatra T."/>
            <person name="Singh N.K."/>
            <person name="Messing J."/>
            <person name="Nelson A.B."/>
            <person name="Fuks G."/>
            <person name="Kavchok S."/>
            <person name="Keizer G."/>
            <person name="Linton E."/>
            <person name="Llaca V."/>
            <person name="Song R."/>
            <person name="Tanyolac B."/>
            <person name="Young S."/>
            <person name="Ho-Il K."/>
            <person name="Hahn J.H."/>
            <person name="Sangsakoo G."/>
            <person name="Vanavichit A."/>
            <person name="de Mattos Luiz.A.T."/>
            <person name="Zimmer P.D."/>
            <person name="Malone G."/>
            <person name="Dellagostin O."/>
            <person name="de Oliveira A.C."/>
            <person name="Bevan M."/>
            <person name="Bancroft I."/>
            <person name="Minx P."/>
            <person name="Cordum H."/>
            <person name="Wilson R."/>
            <person name="Cheng Z."/>
            <person name="Jin W."/>
            <person name="Jiang J."/>
            <person name="Leong S.A."/>
            <person name="Iwama H."/>
            <person name="Gojobori T."/>
            <person name="Itoh T."/>
            <person name="Niimura Y."/>
            <person name="Fujii Y."/>
            <person name="Habara T."/>
            <person name="Sakai H."/>
            <person name="Sato Y."/>
            <person name="Wilson G."/>
            <person name="Kumar K."/>
            <person name="McCouch S."/>
            <person name="Juretic N."/>
            <person name="Hoen D."/>
            <person name="Wright S."/>
            <person name="Bruskiewich R."/>
            <person name="Bureau T."/>
            <person name="Miyao A."/>
            <person name="Hirochika H."/>
            <person name="Nishikawa T."/>
            <person name="Kadowaki K."/>
            <person name="Sugiura M."/>
            <person name="Burr B."/>
            <person name="Sasaki T."/>
        </authorList>
    </citation>
    <scope>NUCLEOTIDE SEQUENCE [LARGE SCALE GENOMIC DNA]</scope>
    <source>
        <strain evidence="3">cv. Nipponbare</strain>
    </source>
</reference>
<evidence type="ECO:0000313" key="2">
    <source>
        <dbReference type="EMBL" id="AAV35814.1"/>
    </source>
</evidence>
<feature type="region of interest" description="Disordered" evidence="1">
    <location>
        <begin position="364"/>
        <end position="498"/>
    </location>
</feature>
<gene>
    <name evidence="2" type="primary">OSJNBb0085A04.25</name>
</gene>
<feature type="region of interest" description="Disordered" evidence="1">
    <location>
        <begin position="679"/>
        <end position="792"/>
    </location>
</feature>
<dbReference type="EMBL" id="AC135502">
    <property type="protein sequence ID" value="AAV35814.1"/>
    <property type="molecule type" value="Genomic_DNA"/>
</dbReference>
<feature type="region of interest" description="Disordered" evidence="1">
    <location>
        <begin position="946"/>
        <end position="1011"/>
    </location>
</feature>
<feature type="compositionally biased region" description="Basic residues" evidence="1">
    <location>
        <begin position="479"/>
        <end position="498"/>
    </location>
</feature>
<reference evidence="3" key="2">
    <citation type="journal article" date="2008" name="Nucleic Acids Res.">
        <title>The rice annotation project database (RAP-DB): 2008 update.</title>
        <authorList>
            <consortium name="The rice annotation project (RAP)"/>
        </authorList>
    </citation>
    <scope>GENOME REANNOTATION</scope>
    <source>
        <strain evidence="3">cv. Nipponbare</strain>
    </source>
</reference>
<feature type="region of interest" description="Disordered" evidence="1">
    <location>
        <begin position="247"/>
        <end position="293"/>
    </location>
</feature>
<evidence type="ECO:0000256" key="1">
    <source>
        <dbReference type="SAM" id="MobiDB-lite"/>
    </source>
</evidence>
<accession>Q5W6J7</accession>
<dbReference type="Proteomes" id="UP000000763">
    <property type="component" value="Chromosome 3"/>
</dbReference>
<feature type="compositionally biased region" description="Polar residues" evidence="1">
    <location>
        <begin position="371"/>
        <end position="381"/>
    </location>
</feature>
<evidence type="ECO:0000313" key="3">
    <source>
        <dbReference type="Proteomes" id="UP000000763"/>
    </source>
</evidence>
<feature type="compositionally biased region" description="Basic and acidic residues" evidence="1">
    <location>
        <begin position="778"/>
        <end position="792"/>
    </location>
</feature>
<feature type="compositionally biased region" description="Basic residues" evidence="1">
    <location>
        <begin position="459"/>
        <end position="471"/>
    </location>
</feature>
<feature type="compositionally biased region" description="Low complexity" evidence="1">
    <location>
        <begin position="733"/>
        <end position="747"/>
    </location>
</feature>
<protein>
    <submittedName>
        <fullName evidence="2">Retrotransposon protein, putative, Ty3-gypsy sub-class</fullName>
    </submittedName>
</protein>
<feature type="compositionally biased region" description="Basic and acidic residues" evidence="1">
    <location>
        <begin position="748"/>
        <end position="757"/>
    </location>
</feature>